<protein>
    <submittedName>
        <fullName evidence="5">4'-phosphopantetheinyl transferase superfamily protein</fullName>
    </submittedName>
</protein>
<dbReference type="Gene3D" id="3.90.470.20">
    <property type="entry name" value="4'-phosphopantetheinyl transferase domain"/>
    <property type="match status" value="2"/>
</dbReference>
<proteinExistence type="inferred from homology"/>
<dbReference type="InterPro" id="IPR050559">
    <property type="entry name" value="P-Pant_transferase_sf"/>
</dbReference>
<evidence type="ECO:0000256" key="1">
    <source>
        <dbReference type="ARBA" id="ARBA00010990"/>
    </source>
</evidence>
<dbReference type="RefSeq" id="WP_252771863.1">
    <property type="nucleotide sequence ID" value="NZ_JAMXMC010000014.1"/>
</dbReference>
<dbReference type="Proteomes" id="UP001204851">
    <property type="component" value="Unassembled WGS sequence"/>
</dbReference>
<reference evidence="5 6" key="1">
    <citation type="submission" date="2022-06" db="EMBL/GenBank/DDBJ databases">
        <title>Ideonella sp. NS12-5 Genome sequencing and assembly.</title>
        <authorList>
            <person name="Jung Y."/>
        </authorList>
    </citation>
    <scope>NUCLEOTIDE SEQUENCE [LARGE SCALE GENOMIC DNA]</scope>
    <source>
        <strain evidence="5 6">NS12-5</strain>
    </source>
</reference>
<feature type="domain" description="4'-phosphopantetheinyl transferase N-terminal" evidence="4">
    <location>
        <begin position="40"/>
        <end position="119"/>
    </location>
</feature>
<evidence type="ECO:0000256" key="2">
    <source>
        <dbReference type="ARBA" id="ARBA00022679"/>
    </source>
</evidence>
<dbReference type="InterPro" id="IPR008278">
    <property type="entry name" value="4-PPantetheinyl_Trfase_dom"/>
</dbReference>
<keyword evidence="6" id="KW-1185">Reference proteome</keyword>
<gene>
    <name evidence="5" type="ORF">M0L44_19540</name>
</gene>
<evidence type="ECO:0000313" key="5">
    <source>
        <dbReference type="EMBL" id="MCO5978898.1"/>
    </source>
</evidence>
<dbReference type="InterPro" id="IPR037143">
    <property type="entry name" value="4-PPantetheinyl_Trfase_dom_sf"/>
</dbReference>
<keyword evidence="2 5" id="KW-0808">Transferase</keyword>
<dbReference type="EMBL" id="JAMXMC010000014">
    <property type="protein sequence ID" value="MCO5978898.1"/>
    <property type="molecule type" value="Genomic_DNA"/>
</dbReference>
<feature type="domain" description="4'-phosphopantetheinyl transferase" evidence="3">
    <location>
        <begin position="125"/>
        <end position="196"/>
    </location>
</feature>
<comment type="caution">
    <text evidence="5">The sequence shown here is derived from an EMBL/GenBank/DDBJ whole genome shotgun (WGS) entry which is preliminary data.</text>
</comment>
<name>A0ABT1BS06_9BURK</name>
<sequence>MPAEPGDHLATALTPARRAAPRQDVTLWLLGLDDPVCRACATVLSDAERERVGRMAFDRDRRRMAAARGALKVLLGAWVGQSPERLRLSVRDSGKPWMPDHPGVFFNLSHSQNSALIAVTATGEVGVDLEVLRQGPDLLELAGRVLTPREQAELLSDKDVAGRDRRFFQGWTRKEACLKAAGWGLALDPQEFEVGTGEDFRRIRLAHAGQHSDLDLMSLSLAPQVAAALAIQR</sequence>
<evidence type="ECO:0000259" key="4">
    <source>
        <dbReference type="Pfam" id="PF22624"/>
    </source>
</evidence>
<evidence type="ECO:0000259" key="3">
    <source>
        <dbReference type="Pfam" id="PF01648"/>
    </source>
</evidence>
<dbReference type="InterPro" id="IPR055066">
    <property type="entry name" value="AASDHPPT_N"/>
</dbReference>
<dbReference type="Pfam" id="PF22624">
    <property type="entry name" value="AASDHPPT_N"/>
    <property type="match status" value="1"/>
</dbReference>
<evidence type="ECO:0000313" key="6">
    <source>
        <dbReference type="Proteomes" id="UP001204851"/>
    </source>
</evidence>
<dbReference type="PANTHER" id="PTHR12215:SF10">
    <property type="entry name" value="L-AMINOADIPATE-SEMIALDEHYDE DEHYDROGENASE-PHOSPHOPANTETHEINYL TRANSFERASE"/>
    <property type="match status" value="1"/>
</dbReference>
<comment type="similarity">
    <text evidence="1">Belongs to the P-Pant transferase superfamily. Gsp/Sfp/HetI/AcpT family.</text>
</comment>
<organism evidence="5 6">
    <name type="scientific">Ideonella oryzae</name>
    <dbReference type="NCBI Taxonomy" id="2937441"/>
    <lineage>
        <taxon>Bacteria</taxon>
        <taxon>Pseudomonadati</taxon>
        <taxon>Pseudomonadota</taxon>
        <taxon>Betaproteobacteria</taxon>
        <taxon>Burkholderiales</taxon>
        <taxon>Sphaerotilaceae</taxon>
        <taxon>Ideonella</taxon>
    </lineage>
</organism>
<accession>A0ABT1BS06</accession>
<dbReference type="SUPFAM" id="SSF56214">
    <property type="entry name" value="4'-phosphopantetheinyl transferase"/>
    <property type="match status" value="2"/>
</dbReference>
<dbReference type="GO" id="GO:0016740">
    <property type="term" value="F:transferase activity"/>
    <property type="evidence" value="ECO:0007669"/>
    <property type="project" value="UniProtKB-KW"/>
</dbReference>
<dbReference type="Pfam" id="PF01648">
    <property type="entry name" value="ACPS"/>
    <property type="match status" value="1"/>
</dbReference>
<dbReference type="PANTHER" id="PTHR12215">
    <property type="entry name" value="PHOSPHOPANTETHEINE TRANSFERASE"/>
    <property type="match status" value="1"/>
</dbReference>